<dbReference type="GO" id="GO:0003677">
    <property type="term" value="F:DNA binding"/>
    <property type="evidence" value="ECO:0007669"/>
    <property type="project" value="InterPro"/>
</dbReference>
<dbReference type="EMBL" id="SNRW01020508">
    <property type="protein sequence ID" value="KAA6365386.1"/>
    <property type="molecule type" value="Genomic_DNA"/>
</dbReference>
<feature type="domain" description="Transposase Tc1-like" evidence="1">
    <location>
        <begin position="75"/>
        <end position="142"/>
    </location>
</feature>
<dbReference type="GO" id="GO:0015074">
    <property type="term" value="P:DNA integration"/>
    <property type="evidence" value="ECO:0007669"/>
    <property type="project" value="InterPro"/>
</dbReference>
<sequence length="189" mass="22188">MVSISKEIKAIYYGLLRFEQVFKKMQDQAVLIRSDNTTAVYDIGKWKAKESLKERIEQERKGRKRVTTRKEDSLIKKVALQNRLRTATQTDQIALQTYGIDVSPQTIRNRLHEFGYGGHLLKKKPMLTMKQIQMRKQFFETYGSWNAMKWGKVLFTDETTIYIVSTDGARYAWMTQEEARKLLIIQPTV</sequence>
<evidence type="ECO:0000259" key="1">
    <source>
        <dbReference type="Pfam" id="PF01498"/>
    </source>
</evidence>
<dbReference type="Proteomes" id="UP000324800">
    <property type="component" value="Unassembled WGS sequence"/>
</dbReference>
<comment type="caution">
    <text evidence="2">The sequence shown here is derived from an EMBL/GenBank/DDBJ whole genome shotgun (WGS) entry which is preliminary data.</text>
</comment>
<proteinExistence type="predicted"/>
<dbReference type="InterPro" id="IPR002492">
    <property type="entry name" value="Transposase_Tc1-like"/>
</dbReference>
<dbReference type="InterPro" id="IPR036397">
    <property type="entry name" value="RNaseH_sf"/>
</dbReference>
<gene>
    <name evidence="2" type="ORF">EZS28_039086</name>
</gene>
<feature type="non-terminal residue" evidence="2">
    <location>
        <position position="189"/>
    </location>
</feature>
<protein>
    <recommendedName>
        <fullName evidence="1">Transposase Tc1-like domain-containing protein</fullName>
    </recommendedName>
</protein>
<evidence type="ECO:0000313" key="2">
    <source>
        <dbReference type="EMBL" id="KAA6365386.1"/>
    </source>
</evidence>
<organism evidence="2 3">
    <name type="scientific">Streblomastix strix</name>
    <dbReference type="NCBI Taxonomy" id="222440"/>
    <lineage>
        <taxon>Eukaryota</taxon>
        <taxon>Metamonada</taxon>
        <taxon>Preaxostyla</taxon>
        <taxon>Oxymonadida</taxon>
        <taxon>Streblomastigidae</taxon>
        <taxon>Streblomastix</taxon>
    </lineage>
</organism>
<evidence type="ECO:0000313" key="3">
    <source>
        <dbReference type="Proteomes" id="UP000324800"/>
    </source>
</evidence>
<dbReference type="Pfam" id="PF01498">
    <property type="entry name" value="HTH_Tnp_Tc3_2"/>
    <property type="match status" value="1"/>
</dbReference>
<reference evidence="2 3" key="1">
    <citation type="submission" date="2019-03" db="EMBL/GenBank/DDBJ databases">
        <title>Single cell metagenomics reveals metabolic interactions within the superorganism composed of flagellate Streblomastix strix and complex community of Bacteroidetes bacteria on its surface.</title>
        <authorList>
            <person name="Treitli S.C."/>
            <person name="Kolisko M."/>
            <person name="Husnik F."/>
            <person name="Keeling P."/>
            <person name="Hampl V."/>
        </authorList>
    </citation>
    <scope>NUCLEOTIDE SEQUENCE [LARGE SCALE GENOMIC DNA]</scope>
    <source>
        <strain evidence="2">ST1C</strain>
    </source>
</reference>
<name>A0A5J4U3J7_9EUKA</name>
<accession>A0A5J4U3J7</accession>
<dbReference type="Gene3D" id="3.30.420.10">
    <property type="entry name" value="Ribonuclease H-like superfamily/Ribonuclease H"/>
    <property type="match status" value="1"/>
</dbReference>
<dbReference type="GO" id="GO:0006313">
    <property type="term" value="P:DNA transposition"/>
    <property type="evidence" value="ECO:0007669"/>
    <property type="project" value="InterPro"/>
</dbReference>
<dbReference type="OrthoDB" id="115694at2759"/>
<dbReference type="AlphaFoldDB" id="A0A5J4U3J7"/>